<dbReference type="CDD" id="cd07043">
    <property type="entry name" value="STAS_anti-anti-sigma_factors"/>
    <property type="match status" value="1"/>
</dbReference>
<dbReference type="Gene3D" id="3.30.750.24">
    <property type="entry name" value="STAS domain"/>
    <property type="match status" value="1"/>
</dbReference>
<name>A0A5M6DLG6_9BACT</name>
<reference evidence="4 5" key="1">
    <citation type="submission" date="2019-09" db="EMBL/GenBank/DDBJ databases">
        <title>Genome sequence and assembly of Adhaeribacter sp.</title>
        <authorList>
            <person name="Chhetri G."/>
        </authorList>
    </citation>
    <scope>NUCLEOTIDE SEQUENCE [LARGE SCALE GENOMIC DNA]</scope>
    <source>
        <strain evidence="4 5">DK36</strain>
    </source>
</reference>
<evidence type="ECO:0000313" key="5">
    <source>
        <dbReference type="Proteomes" id="UP000323426"/>
    </source>
</evidence>
<evidence type="ECO:0000256" key="1">
    <source>
        <dbReference type="ARBA" id="ARBA00009013"/>
    </source>
</evidence>
<dbReference type="InterPro" id="IPR036513">
    <property type="entry name" value="STAS_dom_sf"/>
</dbReference>
<keyword evidence="5" id="KW-1185">Reference proteome</keyword>
<evidence type="ECO:0000259" key="3">
    <source>
        <dbReference type="PROSITE" id="PS50801"/>
    </source>
</evidence>
<dbReference type="InterPro" id="IPR003658">
    <property type="entry name" value="Anti-sigma_ant"/>
</dbReference>
<evidence type="ECO:0000256" key="2">
    <source>
        <dbReference type="RuleBase" id="RU003749"/>
    </source>
</evidence>
<dbReference type="Pfam" id="PF01740">
    <property type="entry name" value="STAS"/>
    <property type="match status" value="1"/>
</dbReference>
<organism evidence="4 5">
    <name type="scientific">Adhaeribacter rhizoryzae</name>
    <dbReference type="NCBI Taxonomy" id="2607907"/>
    <lineage>
        <taxon>Bacteria</taxon>
        <taxon>Pseudomonadati</taxon>
        <taxon>Bacteroidota</taxon>
        <taxon>Cytophagia</taxon>
        <taxon>Cytophagales</taxon>
        <taxon>Hymenobacteraceae</taxon>
        <taxon>Adhaeribacter</taxon>
    </lineage>
</organism>
<dbReference type="EMBL" id="VWSF01000003">
    <property type="protein sequence ID" value="KAA5548293.1"/>
    <property type="molecule type" value="Genomic_DNA"/>
</dbReference>
<dbReference type="SUPFAM" id="SSF52091">
    <property type="entry name" value="SpoIIaa-like"/>
    <property type="match status" value="1"/>
</dbReference>
<accession>A0A5M6DLG6</accession>
<dbReference type="PROSITE" id="PS50801">
    <property type="entry name" value="STAS"/>
    <property type="match status" value="1"/>
</dbReference>
<dbReference type="PANTHER" id="PTHR33495">
    <property type="entry name" value="ANTI-SIGMA FACTOR ANTAGONIST TM_1081-RELATED-RELATED"/>
    <property type="match status" value="1"/>
</dbReference>
<dbReference type="GO" id="GO:0043856">
    <property type="term" value="F:anti-sigma factor antagonist activity"/>
    <property type="evidence" value="ECO:0007669"/>
    <property type="project" value="InterPro"/>
</dbReference>
<evidence type="ECO:0000313" key="4">
    <source>
        <dbReference type="EMBL" id="KAA5548293.1"/>
    </source>
</evidence>
<comment type="similarity">
    <text evidence="1 2">Belongs to the anti-sigma-factor antagonist family.</text>
</comment>
<dbReference type="RefSeq" id="WP_150087425.1">
    <property type="nucleotide sequence ID" value="NZ_VWSF01000003.1"/>
</dbReference>
<dbReference type="Proteomes" id="UP000323426">
    <property type="component" value="Unassembled WGS sequence"/>
</dbReference>
<proteinExistence type="inferred from homology"/>
<comment type="caution">
    <text evidence="4">The sequence shown here is derived from an EMBL/GenBank/DDBJ whole genome shotgun (WGS) entry which is preliminary data.</text>
</comment>
<dbReference type="NCBIfam" id="TIGR00377">
    <property type="entry name" value="ant_ant_sig"/>
    <property type="match status" value="1"/>
</dbReference>
<gene>
    <name evidence="4" type="ORF">F0145_06085</name>
</gene>
<dbReference type="AlphaFoldDB" id="A0A5M6DLG6"/>
<feature type="domain" description="STAS" evidence="3">
    <location>
        <begin position="1"/>
        <end position="113"/>
    </location>
</feature>
<protein>
    <recommendedName>
        <fullName evidence="2">Anti-sigma factor antagonist</fullName>
    </recommendedName>
</protein>
<sequence length="115" mass="13076">MYVNSERTPDSFVISIEGDIDATTSILVDNEISKIYDLPLKNLWIDCCQVKYISSAGVGVFISHLQKLKKHKINMTLYGLKPKLKSIFKVLGLEHYLSLQPEFKDLADQTVEDLD</sequence>
<dbReference type="InterPro" id="IPR002645">
    <property type="entry name" value="STAS_dom"/>
</dbReference>